<dbReference type="Proteomes" id="UP001062846">
    <property type="component" value="Chromosome 10"/>
</dbReference>
<proteinExistence type="predicted"/>
<organism evidence="1 2">
    <name type="scientific">Rhododendron molle</name>
    <name type="common">Chinese azalea</name>
    <name type="synonym">Azalea mollis</name>
    <dbReference type="NCBI Taxonomy" id="49168"/>
    <lineage>
        <taxon>Eukaryota</taxon>
        <taxon>Viridiplantae</taxon>
        <taxon>Streptophyta</taxon>
        <taxon>Embryophyta</taxon>
        <taxon>Tracheophyta</taxon>
        <taxon>Spermatophyta</taxon>
        <taxon>Magnoliopsida</taxon>
        <taxon>eudicotyledons</taxon>
        <taxon>Gunneridae</taxon>
        <taxon>Pentapetalae</taxon>
        <taxon>asterids</taxon>
        <taxon>Ericales</taxon>
        <taxon>Ericaceae</taxon>
        <taxon>Ericoideae</taxon>
        <taxon>Rhodoreae</taxon>
        <taxon>Rhododendron</taxon>
    </lineage>
</organism>
<name>A0ACC0M7C7_RHOML</name>
<evidence type="ECO:0000313" key="1">
    <source>
        <dbReference type="EMBL" id="KAI8536318.1"/>
    </source>
</evidence>
<comment type="caution">
    <text evidence="1">The sequence shown here is derived from an EMBL/GenBank/DDBJ whole genome shotgun (WGS) entry which is preliminary data.</text>
</comment>
<dbReference type="EMBL" id="CM046397">
    <property type="protein sequence ID" value="KAI8536318.1"/>
    <property type="molecule type" value="Genomic_DNA"/>
</dbReference>
<gene>
    <name evidence="1" type="ORF">RHMOL_Rhmol10G0247900</name>
</gene>
<sequence>MADDVVPKTFRALSENADRKFARVRDVPAYGRPGPNHYFHKVFKSYMRLWKYQQENRQKLVESGLRRWEIGEIASRIGQLYFGQYMRTSEARFLLESYIFYEAIFNRGYFRQEDGDGRDRGVRFKELRFYARFLLVSLVLNRTEMVKVLVERFSALVEDSLANLKETSFKEWKLVVQEIVRFMKVDTTFVNVRPLRYCAMFDSYPASLPYVSRFHAKKVLKFRDALLTSYHRNEVKFAELTLDTFRMLQCLEWEPSGSFYQKHPVEPHENGGNIDHSATSGLIDINLAADMTDPNLPPNPKKAILYRPSVTQLMAVIATICEELPPESVILVYLSATGKARHPNVSQIESSGVLKKSSKLKVVSHTSHGQNNSLFENHVDEKGNSGQCLEDSLYLGPSRDGGSNCLYPGDLIPFTRRPLFLIIDSDISYAFKAVDYVSFAFQVLHGSERGEPAALLLSPLKPSFKRADVTQSGSQFTLFLTAPLQAFSELVGLTYSHSDAESYNDADNILSTSFSEWEVILCTSTTLDLVWAQVLSDPFLRRLILRFIFCRSVLAHFCPRENRDQYLPVCLPQLLDSLSPNSEVVQSAVFRLANHLDVADCFHLNDR</sequence>
<evidence type="ECO:0000313" key="2">
    <source>
        <dbReference type="Proteomes" id="UP001062846"/>
    </source>
</evidence>
<keyword evidence="2" id="KW-1185">Reference proteome</keyword>
<reference evidence="1" key="1">
    <citation type="submission" date="2022-02" db="EMBL/GenBank/DDBJ databases">
        <title>Plant Genome Project.</title>
        <authorList>
            <person name="Zhang R.-G."/>
        </authorList>
    </citation>
    <scope>NUCLEOTIDE SEQUENCE</scope>
    <source>
        <strain evidence="1">AT1</strain>
    </source>
</reference>
<accession>A0ACC0M7C7</accession>
<protein>
    <submittedName>
        <fullName evidence="1">Uncharacterized protein</fullName>
    </submittedName>
</protein>